<comment type="caution">
    <text evidence="5">The sequence shown here is derived from an EMBL/GenBank/DDBJ whole genome shotgun (WGS) entry which is preliminary data.</text>
</comment>
<dbReference type="SUPFAM" id="SSF46955">
    <property type="entry name" value="Putative DNA-binding domain"/>
    <property type="match status" value="1"/>
</dbReference>
<keyword evidence="2" id="KW-0175">Coiled coil</keyword>
<protein>
    <submittedName>
        <fullName evidence="5">MerR family transcriptional regulator</fullName>
    </submittedName>
</protein>
<evidence type="ECO:0000313" key="6">
    <source>
        <dbReference type="Proteomes" id="UP000620633"/>
    </source>
</evidence>
<keyword evidence="6" id="KW-1185">Reference proteome</keyword>
<name>A0ABQ2SMN5_9DEIO</name>
<reference evidence="6" key="1">
    <citation type="journal article" date="2019" name="Int. J. Syst. Evol. Microbiol.">
        <title>The Global Catalogue of Microorganisms (GCM) 10K type strain sequencing project: providing services to taxonomists for standard genome sequencing and annotation.</title>
        <authorList>
            <consortium name="The Broad Institute Genomics Platform"/>
            <consortium name="The Broad Institute Genome Sequencing Center for Infectious Disease"/>
            <person name="Wu L."/>
            <person name="Ma J."/>
        </authorList>
    </citation>
    <scope>NUCLEOTIDE SEQUENCE [LARGE SCALE GENOMIC DNA]</scope>
    <source>
        <strain evidence="6">JCM 31406</strain>
    </source>
</reference>
<keyword evidence="1" id="KW-0238">DNA-binding</keyword>
<feature type="coiled-coil region" evidence="2">
    <location>
        <begin position="130"/>
        <end position="164"/>
    </location>
</feature>
<dbReference type="PANTHER" id="PTHR30204:SF90">
    <property type="entry name" value="HTH-TYPE TRANSCRIPTIONAL ACTIVATOR MTA"/>
    <property type="match status" value="1"/>
</dbReference>
<evidence type="ECO:0000259" key="4">
    <source>
        <dbReference type="PROSITE" id="PS50937"/>
    </source>
</evidence>
<dbReference type="InterPro" id="IPR009061">
    <property type="entry name" value="DNA-bd_dom_put_sf"/>
</dbReference>
<dbReference type="EMBL" id="BMQO01000015">
    <property type="protein sequence ID" value="GGS34294.1"/>
    <property type="molecule type" value="Genomic_DNA"/>
</dbReference>
<dbReference type="SMART" id="SM00422">
    <property type="entry name" value="HTH_MERR"/>
    <property type="match status" value="1"/>
</dbReference>
<proteinExistence type="predicted"/>
<evidence type="ECO:0000256" key="1">
    <source>
        <dbReference type="ARBA" id="ARBA00023125"/>
    </source>
</evidence>
<feature type="domain" description="HTH merR-type" evidence="4">
    <location>
        <begin position="34"/>
        <end position="102"/>
    </location>
</feature>
<evidence type="ECO:0000313" key="5">
    <source>
        <dbReference type="EMBL" id="GGS34294.1"/>
    </source>
</evidence>
<evidence type="ECO:0000256" key="3">
    <source>
        <dbReference type="SAM" id="MobiDB-lite"/>
    </source>
</evidence>
<dbReference type="Pfam" id="PF13411">
    <property type="entry name" value="MerR_1"/>
    <property type="match status" value="1"/>
</dbReference>
<dbReference type="PRINTS" id="PR00040">
    <property type="entry name" value="HTHMERR"/>
</dbReference>
<gene>
    <name evidence="5" type="ORF">GCM10008961_27510</name>
</gene>
<evidence type="ECO:0000256" key="2">
    <source>
        <dbReference type="SAM" id="Coils"/>
    </source>
</evidence>
<sequence>MAAATPYPGGSTLEAPVTDPAAPTPPPTPDDTPRHRVGEVAARLGLTLRTLKYYEELGLVTPQRTDSRYRLYSEADVARLERIRRMRALGLSLGTIGATFTQPLEPDQDGRQVLTAGALHALHGDLSGQLDILNTRISAAERELKDARALRRDLQRDLEYVQKRLGGARVGELLGNSGQQQE</sequence>
<organism evidence="5 6">
    <name type="scientific">Deinococcus knuensis</name>
    <dbReference type="NCBI Taxonomy" id="1837380"/>
    <lineage>
        <taxon>Bacteria</taxon>
        <taxon>Thermotogati</taxon>
        <taxon>Deinococcota</taxon>
        <taxon>Deinococci</taxon>
        <taxon>Deinococcales</taxon>
        <taxon>Deinococcaceae</taxon>
        <taxon>Deinococcus</taxon>
    </lineage>
</organism>
<dbReference type="InterPro" id="IPR000551">
    <property type="entry name" value="MerR-type_HTH_dom"/>
</dbReference>
<dbReference type="PANTHER" id="PTHR30204">
    <property type="entry name" value="REDOX-CYCLING DRUG-SENSING TRANSCRIPTIONAL ACTIVATOR SOXR"/>
    <property type="match status" value="1"/>
</dbReference>
<accession>A0ABQ2SMN5</accession>
<dbReference type="Gene3D" id="1.10.1660.10">
    <property type="match status" value="1"/>
</dbReference>
<dbReference type="PROSITE" id="PS50937">
    <property type="entry name" value="HTH_MERR_2"/>
    <property type="match status" value="1"/>
</dbReference>
<feature type="region of interest" description="Disordered" evidence="3">
    <location>
        <begin position="1"/>
        <end position="36"/>
    </location>
</feature>
<dbReference type="Proteomes" id="UP000620633">
    <property type="component" value="Unassembled WGS sequence"/>
</dbReference>
<dbReference type="InterPro" id="IPR047057">
    <property type="entry name" value="MerR_fam"/>
</dbReference>